<proteinExistence type="inferred from homology"/>
<dbReference type="PRINTS" id="PR00786">
    <property type="entry name" value="NEPRILYSIN"/>
</dbReference>
<evidence type="ECO:0000256" key="3">
    <source>
        <dbReference type="ARBA" id="ARBA00022670"/>
    </source>
</evidence>
<dbReference type="Pfam" id="PF01431">
    <property type="entry name" value="Peptidase_M13"/>
    <property type="match status" value="1"/>
</dbReference>
<comment type="similarity">
    <text evidence="2">Belongs to the peptidase M13 family.</text>
</comment>
<dbReference type="InterPro" id="IPR000718">
    <property type="entry name" value="Peptidase_M13"/>
</dbReference>
<name>A0A328P341_9GAMM</name>
<keyword evidence="7" id="KW-0482">Metalloprotease</keyword>
<dbReference type="RefSeq" id="WP_111980693.1">
    <property type="nucleotide sequence ID" value="NZ_NFZS01000001.1"/>
</dbReference>
<feature type="signal peptide" evidence="8">
    <location>
        <begin position="1"/>
        <end position="21"/>
    </location>
</feature>
<protein>
    <submittedName>
        <fullName evidence="11">Peptidase M13</fullName>
    </submittedName>
</protein>
<evidence type="ECO:0000256" key="6">
    <source>
        <dbReference type="ARBA" id="ARBA00022833"/>
    </source>
</evidence>
<reference evidence="11 12" key="1">
    <citation type="journal article" date="2018" name="Genet. Mol. Biol.">
        <title>The genome sequence of Dyella jiangningensis FCAV SCS01 from a lignocellulose-decomposing microbial consortium metagenome reveals potential for biotechnological applications.</title>
        <authorList>
            <person name="Desiderato J.G."/>
            <person name="Alvarenga D.O."/>
            <person name="Constancio M.T.L."/>
            <person name="Alves L.M.C."/>
            <person name="Varani A.M."/>
        </authorList>
    </citation>
    <scope>NUCLEOTIDE SEQUENCE [LARGE SCALE GENOMIC DNA]</scope>
    <source>
        <strain evidence="11 12">FCAV SCS01</strain>
    </source>
</reference>
<dbReference type="AlphaFoldDB" id="A0A328P341"/>
<dbReference type="Gene3D" id="1.10.1380.10">
    <property type="entry name" value="Neutral endopeptidase , domain2"/>
    <property type="match status" value="1"/>
</dbReference>
<feature type="chain" id="PRO_5016357024" evidence="8">
    <location>
        <begin position="22"/>
        <end position="690"/>
    </location>
</feature>
<dbReference type="GO" id="GO:0004222">
    <property type="term" value="F:metalloendopeptidase activity"/>
    <property type="evidence" value="ECO:0007669"/>
    <property type="project" value="InterPro"/>
</dbReference>
<accession>A0A328P341</accession>
<dbReference type="PROSITE" id="PS51885">
    <property type="entry name" value="NEPRILYSIN"/>
    <property type="match status" value="1"/>
</dbReference>
<keyword evidence="5" id="KW-0378">Hydrolase</keyword>
<dbReference type="SUPFAM" id="SSF55486">
    <property type="entry name" value="Metalloproteases ('zincins'), catalytic domain"/>
    <property type="match status" value="1"/>
</dbReference>
<sequence length="690" mass="75792">MVSRILAVACVSALVFGAAHAADTATAKPQYGTWGFDRAGTDTATKPGDDFFRYANGTWLDHTPIPPDKPAVSLRLAMTDLTEQRLHGLMEAAAQSHASSGTLEGKVGAFYQSFMDEAHIDALGAKPIAPQLDAVRKATTREAQAALMGRTNTDFDGALFNLVFDVDLKDNSRYAVYVTQAGLGLPDRDYYLKPEFAKEKAAYQAYVAKLLTLAGWPQPDAAAKGVVAFETAIAEASWDKVAQRDPVAMYNPMSVEDLQKLAPGFAWHDYLASAQLGDLKHIVVAEKTAFPKLTAVYAKTPVATIQAWQAARIADNAAYYLSKPFQDAYFEMHDKTLSGQQQQEVRWKRAVHAVSGGDCGVGDRLSCFGNLGWGVGELYTAKYFPASSKAKIEELVTNLKAAYRVRIEKLDWMGPKTREEALRKLDTYTIKVGYPDHPRDYANVSTSSDDLVGNVLHAAKADWTFYVNRFNGAVDRSDWSMTPQTNDAYNGSLRDIVFPAAILQPPIFDPNADPAINYGAIGGVIGHELTHGFDDQGRKIDADGNLRDWWTADDAKAFDERAKKLGAQYDAFQPLTGVHINGNLTMGENIADLGGLTLALDAYHASLHGKPAPVIDGLTGDQRVFLGWAQAWRGKLTDDAIRRQVTSDPHSPRKFRVNGPVRNMDAWYQAFGVEQGQKLYLSPQERVRIW</sequence>
<evidence type="ECO:0000256" key="4">
    <source>
        <dbReference type="ARBA" id="ARBA00022723"/>
    </source>
</evidence>
<keyword evidence="4" id="KW-0479">Metal-binding</keyword>
<evidence type="ECO:0000256" key="2">
    <source>
        <dbReference type="ARBA" id="ARBA00007357"/>
    </source>
</evidence>
<dbReference type="InterPro" id="IPR008753">
    <property type="entry name" value="Peptidase_M13_N"/>
</dbReference>
<dbReference type="Gene3D" id="3.40.390.10">
    <property type="entry name" value="Collagenase (Catalytic Domain)"/>
    <property type="match status" value="1"/>
</dbReference>
<keyword evidence="8" id="KW-0732">Signal</keyword>
<gene>
    <name evidence="11" type="ORF">CA260_01445</name>
</gene>
<dbReference type="InterPro" id="IPR018497">
    <property type="entry name" value="Peptidase_M13_C"/>
</dbReference>
<evidence type="ECO:0000259" key="10">
    <source>
        <dbReference type="Pfam" id="PF05649"/>
    </source>
</evidence>
<dbReference type="GO" id="GO:0016485">
    <property type="term" value="P:protein processing"/>
    <property type="evidence" value="ECO:0007669"/>
    <property type="project" value="TreeGrafter"/>
</dbReference>
<dbReference type="PANTHER" id="PTHR11733">
    <property type="entry name" value="ZINC METALLOPROTEASE FAMILY M13 NEPRILYSIN-RELATED"/>
    <property type="match status" value="1"/>
</dbReference>
<dbReference type="Pfam" id="PF05649">
    <property type="entry name" value="Peptidase_M13_N"/>
    <property type="match status" value="1"/>
</dbReference>
<keyword evidence="12" id="KW-1185">Reference proteome</keyword>
<evidence type="ECO:0000313" key="12">
    <source>
        <dbReference type="Proteomes" id="UP000248926"/>
    </source>
</evidence>
<evidence type="ECO:0000256" key="1">
    <source>
        <dbReference type="ARBA" id="ARBA00001947"/>
    </source>
</evidence>
<dbReference type="InterPro" id="IPR024079">
    <property type="entry name" value="MetalloPept_cat_dom_sf"/>
</dbReference>
<keyword evidence="3" id="KW-0645">Protease</keyword>
<dbReference type="GO" id="GO:0005886">
    <property type="term" value="C:plasma membrane"/>
    <property type="evidence" value="ECO:0007669"/>
    <property type="project" value="TreeGrafter"/>
</dbReference>
<evidence type="ECO:0000259" key="9">
    <source>
        <dbReference type="Pfam" id="PF01431"/>
    </source>
</evidence>
<dbReference type="OrthoDB" id="9775677at2"/>
<evidence type="ECO:0000256" key="5">
    <source>
        <dbReference type="ARBA" id="ARBA00022801"/>
    </source>
</evidence>
<evidence type="ECO:0000313" key="11">
    <source>
        <dbReference type="EMBL" id="RAO76618.1"/>
    </source>
</evidence>
<dbReference type="CDD" id="cd08662">
    <property type="entry name" value="M13"/>
    <property type="match status" value="1"/>
</dbReference>
<feature type="domain" description="Peptidase M13 N-terminal" evidence="10">
    <location>
        <begin position="47"/>
        <end position="435"/>
    </location>
</feature>
<comment type="caution">
    <text evidence="11">The sequence shown here is derived from an EMBL/GenBank/DDBJ whole genome shotgun (WGS) entry which is preliminary data.</text>
</comment>
<dbReference type="InterPro" id="IPR042089">
    <property type="entry name" value="Peptidase_M13_dom_2"/>
</dbReference>
<feature type="domain" description="Peptidase M13 C-terminal" evidence="9">
    <location>
        <begin position="486"/>
        <end position="687"/>
    </location>
</feature>
<organism evidence="11 12">
    <name type="scientific">Dyella jiangningensis</name>
    <dbReference type="NCBI Taxonomy" id="1379159"/>
    <lineage>
        <taxon>Bacteria</taxon>
        <taxon>Pseudomonadati</taxon>
        <taxon>Pseudomonadota</taxon>
        <taxon>Gammaproteobacteria</taxon>
        <taxon>Lysobacterales</taxon>
        <taxon>Rhodanobacteraceae</taxon>
        <taxon>Dyella</taxon>
    </lineage>
</organism>
<evidence type="ECO:0000256" key="8">
    <source>
        <dbReference type="SAM" id="SignalP"/>
    </source>
</evidence>
<dbReference type="Proteomes" id="UP000248926">
    <property type="component" value="Unassembled WGS sequence"/>
</dbReference>
<comment type="cofactor">
    <cofactor evidence="1">
        <name>Zn(2+)</name>
        <dbReference type="ChEBI" id="CHEBI:29105"/>
    </cofactor>
</comment>
<evidence type="ECO:0000256" key="7">
    <source>
        <dbReference type="ARBA" id="ARBA00023049"/>
    </source>
</evidence>
<dbReference type="PANTHER" id="PTHR11733:SF167">
    <property type="entry name" value="FI17812P1-RELATED"/>
    <property type="match status" value="1"/>
</dbReference>
<dbReference type="GO" id="GO:0046872">
    <property type="term" value="F:metal ion binding"/>
    <property type="evidence" value="ECO:0007669"/>
    <property type="project" value="UniProtKB-KW"/>
</dbReference>
<dbReference type="EMBL" id="NFZS01000001">
    <property type="protein sequence ID" value="RAO76618.1"/>
    <property type="molecule type" value="Genomic_DNA"/>
</dbReference>
<keyword evidence="6" id="KW-0862">Zinc</keyword>